<dbReference type="InterPro" id="IPR000792">
    <property type="entry name" value="Tscrpt_reg_LuxR_C"/>
</dbReference>
<feature type="domain" description="Response regulatory" evidence="5">
    <location>
        <begin position="9"/>
        <end position="125"/>
    </location>
</feature>
<dbReference type="SUPFAM" id="SSF52172">
    <property type="entry name" value="CheY-like"/>
    <property type="match status" value="1"/>
</dbReference>
<dbReference type="SMART" id="SM00448">
    <property type="entry name" value="REC"/>
    <property type="match status" value="1"/>
</dbReference>
<reference evidence="6 7" key="1">
    <citation type="submission" date="2020-08" db="EMBL/GenBank/DDBJ databases">
        <title>Genomic Encyclopedia of Type Strains, Phase IV (KMG-V): Genome sequencing to study the core and pangenomes of soil and plant-associated prokaryotes.</title>
        <authorList>
            <person name="Whitman W."/>
        </authorList>
    </citation>
    <scope>NUCLEOTIDE SEQUENCE [LARGE SCALE GENOMIC DNA]</scope>
    <source>
        <strain evidence="6 7">M8UP14</strain>
    </source>
</reference>
<dbReference type="InterPro" id="IPR011006">
    <property type="entry name" value="CheY-like_superfamily"/>
</dbReference>
<accession>A0A7W7ZI29</accession>
<feature type="domain" description="HTH luxR-type" evidence="4">
    <location>
        <begin position="141"/>
        <end position="206"/>
    </location>
</feature>
<evidence type="ECO:0000313" key="7">
    <source>
        <dbReference type="Proteomes" id="UP000540989"/>
    </source>
</evidence>
<feature type="modified residue" description="4-aspartylphosphate" evidence="3">
    <location>
        <position position="60"/>
    </location>
</feature>
<dbReference type="Gene3D" id="3.40.50.2300">
    <property type="match status" value="1"/>
</dbReference>
<dbReference type="CDD" id="cd17535">
    <property type="entry name" value="REC_NarL-like"/>
    <property type="match status" value="1"/>
</dbReference>
<dbReference type="PRINTS" id="PR00038">
    <property type="entry name" value="HTHLUXR"/>
</dbReference>
<dbReference type="EMBL" id="JACHIP010000006">
    <property type="protein sequence ID" value="MBB5059636.1"/>
    <property type="molecule type" value="Genomic_DNA"/>
</dbReference>
<protein>
    <submittedName>
        <fullName evidence="6">DNA-binding NarL/FixJ family response regulator</fullName>
    </submittedName>
</protein>
<dbReference type="Pfam" id="PF00072">
    <property type="entry name" value="Response_reg"/>
    <property type="match status" value="1"/>
</dbReference>
<dbReference type="GO" id="GO:0003677">
    <property type="term" value="F:DNA binding"/>
    <property type="evidence" value="ECO:0007669"/>
    <property type="project" value="UniProtKB-KW"/>
</dbReference>
<dbReference type="RefSeq" id="WP_184221317.1">
    <property type="nucleotide sequence ID" value="NZ_JACHIP010000006.1"/>
</dbReference>
<dbReference type="PROSITE" id="PS50043">
    <property type="entry name" value="HTH_LUXR_2"/>
    <property type="match status" value="1"/>
</dbReference>
<evidence type="ECO:0000259" key="4">
    <source>
        <dbReference type="PROSITE" id="PS50043"/>
    </source>
</evidence>
<dbReference type="CDD" id="cd06170">
    <property type="entry name" value="LuxR_C_like"/>
    <property type="match status" value="1"/>
</dbReference>
<dbReference type="GO" id="GO:0006355">
    <property type="term" value="P:regulation of DNA-templated transcription"/>
    <property type="evidence" value="ECO:0007669"/>
    <property type="project" value="InterPro"/>
</dbReference>
<keyword evidence="7" id="KW-1185">Reference proteome</keyword>
<comment type="caution">
    <text evidence="6">The sequence shown here is derived from an EMBL/GenBank/DDBJ whole genome shotgun (WGS) entry which is preliminary data.</text>
</comment>
<dbReference type="SMART" id="SM00421">
    <property type="entry name" value="HTH_LUXR"/>
    <property type="match status" value="1"/>
</dbReference>
<gene>
    <name evidence="6" type="ORF">HDF16_004362</name>
</gene>
<evidence type="ECO:0000313" key="6">
    <source>
        <dbReference type="EMBL" id="MBB5059636.1"/>
    </source>
</evidence>
<dbReference type="PANTHER" id="PTHR43214">
    <property type="entry name" value="TWO-COMPONENT RESPONSE REGULATOR"/>
    <property type="match status" value="1"/>
</dbReference>
<dbReference type="Proteomes" id="UP000540989">
    <property type="component" value="Unassembled WGS sequence"/>
</dbReference>
<dbReference type="Pfam" id="PF00196">
    <property type="entry name" value="GerE"/>
    <property type="match status" value="1"/>
</dbReference>
<dbReference type="AlphaFoldDB" id="A0A7W7ZI29"/>
<evidence type="ECO:0000256" key="2">
    <source>
        <dbReference type="ARBA" id="ARBA00023125"/>
    </source>
</evidence>
<dbReference type="InterPro" id="IPR016032">
    <property type="entry name" value="Sig_transdc_resp-reg_C-effctor"/>
</dbReference>
<dbReference type="SUPFAM" id="SSF46894">
    <property type="entry name" value="C-terminal effector domain of the bipartite response regulators"/>
    <property type="match status" value="1"/>
</dbReference>
<evidence type="ECO:0000259" key="5">
    <source>
        <dbReference type="PROSITE" id="PS50110"/>
    </source>
</evidence>
<evidence type="ECO:0000256" key="3">
    <source>
        <dbReference type="PROSITE-ProRule" id="PRU00169"/>
    </source>
</evidence>
<dbReference type="InterPro" id="IPR039420">
    <property type="entry name" value="WalR-like"/>
</dbReference>
<dbReference type="GO" id="GO:0000160">
    <property type="term" value="P:phosphorelay signal transduction system"/>
    <property type="evidence" value="ECO:0007669"/>
    <property type="project" value="InterPro"/>
</dbReference>
<evidence type="ECO:0000256" key="1">
    <source>
        <dbReference type="ARBA" id="ARBA00022553"/>
    </source>
</evidence>
<sequence length="210" mass="22949">MNDKPAMIKVLCVDDHPIVREGIAGAIREETDMTLVGEAASGEEAILAWKSLRPDVTIMDLQMKGMSGTDAIVAIRKEFPSALFIVLTTYGGDVQAVRALRAGASGYLLKSTPRQELLETIRMVHAGKRYVPPEITARIMEHYDADELTGRELEVLRLISNGFSNKIAGQQLSIAEDTVKNHMSSIMAKLGANDRTHAVTLAISRGFLDK</sequence>
<dbReference type="PANTHER" id="PTHR43214:SF43">
    <property type="entry name" value="TWO-COMPONENT RESPONSE REGULATOR"/>
    <property type="match status" value="1"/>
</dbReference>
<proteinExistence type="predicted"/>
<dbReference type="InterPro" id="IPR058245">
    <property type="entry name" value="NreC/VraR/RcsB-like_REC"/>
</dbReference>
<keyword evidence="1 3" id="KW-0597">Phosphoprotein</keyword>
<dbReference type="InterPro" id="IPR001789">
    <property type="entry name" value="Sig_transdc_resp-reg_receiver"/>
</dbReference>
<name>A0A7W7ZI29_9BACT</name>
<keyword evidence="2 6" id="KW-0238">DNA-binding</keyword>
<dbReference type="PROSITE" id="PS50110">
    <property type="entry name" value="RESPONSE_REGULATORY"/>
    <property type="match status" value="1"/>
</dbReference>
<organism evidence="6 7">
    <name type="scientific">Granulicella aggregans</name>
    <dbReference type="NCBI Taxonomy" id="474949"/>
    <lineage>
        <taxon>Bacteria</taxon>
        <taxon>Pseudomonadati</taxon>
        <taxon>Acidobacteriota</taxon>
        <taxon>Terriglobia</taxon>
        <taxon>Terriglobales</taxon>
        <taxon>Acidobacteriaceae</taxon>
        <taxon>Granulicella</taxon>
    </lineage>
</organism>